<keyword evidence="2" id="KW-0560">Oxidoreductase</keyword>
<protein>
    <submittedName>
        <fullName evidence="4">NAD(P)-dependent dehydrogenase (Short-subunit alcohol dehydrogenase family)</fullName>
    </submittedName>
</protein>
<accession>A0A7W3QLD0</accession>
<reference evidence="4 5" key="1">
    <citation type="submission" date="2020-08" db="EMBL/GenBank/DDBJ databases">
        <title>Genomic Encyclopedia of Type Strains, Phase IV (KMG-IV): sequencing the most valuable type-strain genomes for metagenomic binning, comparative biology and taxonomic classification.</title>
        <authorList>
            <person name="Goeker M."/>
        </authorList>
    </citation>
    <scope>NUCLEOTIDE SEQUENCE [LARGE SCALE GENOMIC DNA]</scope>
    <source>
        <strain evidence="4 5">DSM 44197</strain>
    </source>
</reference>
<dbReference type="SUPFAM" id="SSF51735">
    <property type="entry name" value="NAD(P)-binding Rossmann-fold domains"/>
    <property type="match status" value="1"/>
</dbReference>
<dbReference type="PANTHER" id="PTHR42760:SF133">
    <property type="entry name" value="3-OXOACYL-[ACYL-CARRIER-PROTEIN] REDUCTASE"/>
    <property type="match status" value="1"/>
</dbReference>
<dbReference type="Pfam" id="PF13561">
    <property type="entry name" value="adh_short_C2"/>
    <property type="match status" value="1"/>
</dbReference>
<dbReference type="FunFam" id="3.40.50.720:FF:000084">
    <property type="entry name" value="Short-chain dehydrogenase reductase"/>
    <property type="match status" value="1"/>
</dbReference>
<evidence type="ECO:0000313" key="4">
    <source>
        <dbReference type="EMBL" id="MBA8951434.1"/>
    </source>
</evidence>
<name>A0A7W3QLD0_ACTNM</name>
<dbReference type="PROSITE" id="PS00061">
    <property type="entry name" value="ADH_SHORT"/>
    <property type="match status" value="1"/>
</dbReference>
<feature type="domain" description="Ketoreductase" evidence="3">
    <location>
        <begin position="11"/>
        <end position="180"/>
    </location>
</feature>
<dbReference type="PRINTS" id="PR00080">
    <property type="entry name" value="SDRFAMILY"/>
</dbReference>
<sequence>MPHQEHSPATGVIITGGASGIGLASARALAEAGRPVALWDLTDPSGAAKEIAATFTVATCAVTIDVTDTAALPAAVERTRAALGSVGGLVHAAGRPGPHPVGDLTERRWDAVLDVNLRAQALIAQEILPDLRANPGSAIVGISSIEAFVGQAFIPAYCASKAGLLGLTRSLAHLLAADGVRVNAVCPGYIDTPMLRGATPEEMLARFSAKAPMGRLGDPAEVGRAVRFLMSDDASFVTGTHLTVDGGATAVDQ</sequence>
<dbReference type="PANTHER" id="PTHR42760">
    <property type="entry name" value="SHORT-CHAIN DEHYDROGENASES/REDUCTASES FAMILY MEMBER"/>
    <property type="match status" value="1"/>
</dbReference>
<dbReference type="InterPro" id="IPR020904">
    <property type="entry name" value="Sc_DH/Rdtase_CS"/>
</dbReference>
<comment type="caution">
    <text evidence="4">The sequence shown here is derived from an EMBL/GenBank/DDBJ whole genome shotgun (WGS) entry which is preliminary data.</text>
</comment>
<evidence type="ECO:0000256" key="2">
    <source>
        <dbReference type="ARBA" id="ARBA00023002"/>
    </source>
</evidence>
<evidence type="ECO:0000259" key="3">
    <source>
        <dbReference type="SMART" id="SM00822"/>
    </source>
</evidence>
<proteinExistence type="inferred from homology"/>
<organism evidence="4 5">
    <name type="scientific">Actinomadura namibiensis</name>
    <dbReference type="NCBI Taxonomy" id="182080"/>
    <lineage>
        <taxon>Bacteria</taxon>
        <taxon>Bacillati</taxon>
        <taxon>Actinomycetota</taxon>
        <taxon>Actinomycetes</taxon>
        <taxon>Streptosporangiales</taxon>
        <taxon>Thermomonosporaceae</taxon>
        <taxon>Actinomadura</taxon>
    </lineage>
</organism>
<dbReference type="GO" id="GO:0016616">
    <property type="term" value="F:oxidoreductase activity, acting on the CH-OH group of donors, NAD or NADP as acceptor"/>
    <property type="evidence" value="ECO:0007669"/>
    <property type="project" value="UniProtKB-ARBA"/>
</dbReference>
<dbReference type="Gene3D" id="3.40.50.720">
    <property type="entry name" value="NAD(P)-binding Rossmann-like Domain"/>
    <property type="match status" value="1"/>
</dbReference>
<dbReference type="InterPro" id="IPR002347">
    <property type="entry name" value="SDR_fam"/>
</dbReference>
<dbReference type="SMART" id="SM00822">
    <property type="entry name" value="PKS_KR"/>
    <property type="match status" value="1"/>
</dbReference>
<dbReference type="Proteomes" id="UP000572680">
    <property type="component" value="Unassembled WGS sequence"/>
</dbReference>
<gene>
    <name evidence="4" type="ORF">HNR61_003065</name>
</gene>
<dbReference type="RefSeq" id="WP_182843757.1">
    <property type="nucleotide sequence ID" value="NZ_BAAALP010000004.1"/>
</dbReference>
<dbReference type="EMBL" id="JACJIA010000003">
    <property type="protein sequence ID" value="MBA8951434.1"/>
    <property type="molecule type" value="Genomic_DNA"/>
</dbReference>
<dbReference type="InterPro" id="IPR057326">
    <property type="entry name" value="KR_dom"/>
</dbReference>
<keyword evidence="5" id="KW-1185">Reference proteome</keyword>
<dbReference type="PRINTS" id="PR00081">
    <property type="entry name" value="GDHRDH"/>
</dbReference>
<evidence type="ECO:0000256" key="1">
    <source>
        <dbReference type="ARBA" id="ARBA00006484"/>
    </source>
</evidence>
<evidence type="ECO:0000313" key="5">
    <source>
        <dbReference type="Proteomes" id="UP000572680"/>
    </source>
</evidence>
<dbReference type="AlphaFoldDB" id="A0A7W3QLD0"/>
<comment type="similarity">
    <text evidence="1">Belongs to the short-chain dehydrogenases/reductases (SDR) family.</text>
</comment>
<dbReference type="InterPro" id="IPR036291">
    <property type="entry name" value="NAD(P)-bd_dom_sf"/>
</dbReference>
<dbReference type="CDD" id="cd05233">
    <property type="entry name" value="SDR_c"/>
    <property type="match status" value="1"/>
</dbReference>